<name>A0A5S4F8F4_9ACTN</name>
<gene>
    <name evidence="3" type="ORF">ETD86_31920</name>
</gene>
<keyword evidence="2" id="KW-0472">Membrane</keyword>
<reference evidence="3 4" key="1">
    <citation type="submission" date="2019-05" db="EMBL/GenBank/DDBJ databases">
        <title>Draft genome sequence of Nonomuraea turkmeniaca DSM 43926.</title>
        <authorList>
            <person name="Saricaoglu S."/>
            <person name="Isik K."/>
        </authorList>
    </citation>
    <scope>NUCLEOTIDE SEQUENCE [LARGE SCALE GENOMIC DNA]</scope>
    <source>
        <strain evidence="3 4">DSM 43926</strain>
    </source>
</reference>
<feature type="transmembrane region" description="Helical" evidence="2">
    <location>
        <begin position="180"/>
        <end position="197"/>
    </location>
</feature>
<protein>
    <submittedName>
        <fullName evidence="3">Uncharacterized protein</fullName>
    </submittedName>
</protein>
<organism evidence="3 4">
    <name type="scientific">Nonomuraea turkmeniaca</name>
    <dbReference type="NCBI Taxonomy" id="103838"/>
    <lineage>
        <taxon>Bacteria</taxon>
        <taxon>Bacillati</taxon>
        <taxon>Actinomycetota</taxon>
        <taxon>Actinomycetes</taxon>
        <taxon>Streptosporangiales</taxon>
        <taxon>Streptosporangiaceae</taxon>
        <taxon>Nonomuraea</taxon>
    </lineage>
</organism>
<sequence length="334" mass="36988">MPTGEDGDQKDYDREWLYIAISTVPALLLSLKIWYLSGQSVETTQLVVQSISPISLLVELFFVSLWMLSTVVILFHCAGRLLQLSRADGHKFRLVRTVSRIPMWALMASFAVALFTWHIQYLPALLMLATMSISLHVRLEFPDRPRLVAVICWLFPLATTAAFYCLMLPTALTAWHDGDRFLAAILTIPPTLGLFLGNRLPSAAAPVLVNSMLVCSLAILAPLACLKFLNASFLPAVAVEITQPAQVHTGYVISMSDVATAVLGLDGTVRFFPNNQVKSQVLCRDYTRAPYSKLDINGWGVEETILEAFNSKDHHPDSDQRCFGRPLTPTVPEG</sequence>
<feature type="region of interest" description="Disordered" evidence="1">
    <location>
        <begin position="314"/>
        <end position="334"/>
    </location>
</feature>
<feature type="transmembrane region" description="Helical" evidence="2">
    <location>
        <begin position="203"/>
        <end position="226"/>
    </location>
</feature>
<accession>A0A5S4F8F4</accession>
<dbReference type="EMBL" id="VCKY01000130">
    <property type="protein sequence ID" value="TMR12727.1"/>
    <property type="molecule type" value="Genomic_DNA"/>
</dbReference>
<dbReference type="RefSeq" id="WP_138670370.1">
    <property type="nucleotide sequence ID" value="NZ_VCKY01000130.1"/>
</dbReference>
<feature type="transmembrane region" description="Helical" evidence="2">
    <location>
        <begin position="103"/>
        <end position="127"/>
    </location>
</feature>
<dbReference type="Proteomes" id="UP000309128">
    <property type="component" value="Unassembled WGS sequence"/>
</dbReference>
<keyword evidence="2" id="KW-1133">Transmembrane helix</keyword>
<keyword evidence="2" id="KW-0812">Transmembrane</keyword>
<evidence type="ECO:0000256" key="2">
    <source>
        <dbReference type="SAM" id="Phobius"/>
    </source>
</evidence>
<evidence type="ECO:0000256" key="1">
    <source>
        <dbReference type="SAM" id="MobiDB-lite"/>
    </source>
</evidence>
<evidence type="ECO:0000313" key="3">
    <source>
        <dbReference type="EMBL" id="TMR12727.1"/>
    </source>
</evidence>
<dbReference type="OrthoDB" id="3682207at2"/>
<feature type="transmembrane region" description="Helical" evidence="2">
    <location>
        <begin position="56"/>
        <end position="82"/>
    </location>
</feature>
<comment type="caution">
    <text evidence="3">The sequence shown here is derived from an EMBL/GenBank/DDBJ whole genome shotgun (WGS) entry which is preliminary data.</text>
</comment>
<evidence type="ECO:0000313" key="4">
    <source>
        <dbReference type="Proteomes" id="UP000309128"/>
    </source>
</evidence>
<proteinExistence type="predicted"/>
<feature type="transmembrane region" description="Helical" evidence="2">
    <location>
        <begin position="16"/>
        <end position="36"/>
    </location>
</feature>
<feature type="transmembrane region" description="Helical" evidence="2">
    <location>
        <begin position="147"/>
        <end position="168"/>
    </location>
</feature>
<keyword evidence="4" id="KW-1185">Reference proteome</keyword>
<dbReference type="AlphaFoldDB" id="A0A5S4F8F4"/>